<comment type="caution">
    <text evidence="1">The sequence shown here is derived from an EMBL/GenBank/DDBJ whole genome shotgun (WGS) entry which is preliminary data.</text>
</comment>
<organism evidence="1 2">
    <name type="scientific">Alectoria fallacina</name>
    <dbReference type="NCBI Taxonomy" id="1903189"/>
    <lineage>
        <taxon>Eukaryota</taxon>
        <taxon>Fungi</taxon>
        <taxon>Dikarya</taxon>
        <taxon>Ascomycota</taxon>
        <taxon>Pezizomycotina</taxon>
        <taxon>Lecanoromycetes</taxon>
        <taxon>OSLEUM clade</taxon>
        <taxon>Lecanoromycetidae</taxon>
        <taxon>Lecanorales</taxon>
        <taxon>Lecanorineae</taxon>
        <taxon>Parmeliaceae</taxon>
        <taxon>Alectoria</taxon>
    </lineage>
</organism>
<gene>
    <name evidence="1" type="ORF">ALECFALPRED_007510</name>
</gene>
<protein>
    <submittedName>
        <fullName evidence="1">Uncharacterized protein</fullName>
    </submittedName>
</protein>
<dbReference type="PANTHER" id="PTHR41677">
    <property type="entry name" value="YALI0B19030P"/>
    <property type="match status" value="1"/>
</dbReference>
<name>A0A8H3EFM8_9LECA</name>
<reference evidence="1" key="1">
    <citation type="submission" date="2021-03" db="EMBL/GenBank/DDBJ databases">
        <authorList>
            <person name="Tagirdzhanova G."/>
        </authorList>
    </citation>
    <scope>NUCLEOTIDE SEQUENCE</scope>
</reference>
<sequence>MATARVVSFMDETNPHVKPVIEAMSLDKLSTEEFNPEKHINFTPPAKILTMSDLKLPEGTGVSPFAVSDPFQLFTQEAVQRMRAEIFSKDVLENCKYSSNLAQCQLRGFAAKYAPFVYDVWKNPETLAIISKIAGVELVTEMDFEIAHINISVKSEKQKAEELEAFVDRTLTEDDEGIAGCPWEDDKPIVDWHTDSYPFVCVTMLSDCTNMIGGETALRTGDGDIVKVRGPQMGCAVVLQGRYIEHQALRALGSTERVTMVTSFRPKCHTFRDDTVLTTVRPISNLSELYYQFSEYRLEILEERIRDQLKAMRDTERSGRKMNTKALKAFLHDQEMFLAHMNKEMIDDAFVTKGSVDDSHLFSDFAKNKRKRVE</sequence>
<evidence type="ECO:0000313" key="2">
    <source>
        <dbReference type="Proteomes" id="UP000664203"/>
    </source>
</evidence>
<dbReference type="AlphaFoldDB" id="A0A8H3EFM8"/>
<dbReference type="OrthoDB" id="10256055at2759"/>
<dbReference type="EMBL" id="CAJPDR010000005">
    <property type="protein sequence ID" value="CAF9904338.1"/>
    <property type="molecule type" value="Genomic_DNA"/>
</dbReference>
<proteinExistence type="predicted"/>
<accession>A0A8H3EFM8</accession>
<dbReference type="Proteomes" id="UP000664203">
    <property type="component" value="Unassembled WGS sequence"/>
</dbReference>
<evidence type="ECO:0000313" key="1">
    <source>
        <dbReference type="EMBL" id="CAF9904338.1"/>
    </source>
</evidence>
<dbReference type="PANTHER" id="PTHR41677:SF1">
    <property type="entry name" value="FE2OG DIOXYGENASE DOMAIN-CONTAINING PROTEIN"/>
    <property type="match status" value="1"/>
</dbReference>
<keyword evidence="2" id="KW-1185">Reference proteome</keyword>